<evidence type="ECO:0000313" key="1">
    <source>
        <dbReference type="EMBL" id="OIW00307.1"/>
    </source>
</evidence>
<organism evidence="1 2">
    <name type="scientific">Lupinus angustifolius</name>
    <name type="common">Narrow-leaved blue lupine</name>
    <dbReference type="NCBI Taxonomy" id="3871"/>
    <lineage>
        <taxon>Eukaryota</taxon>
        <taxon>Viridiplantae</taxon>
        <taxon>Streptophyta</taxon>
        <taxon>Embryophyta</taxon>
        <taxon>Tracheophyta</taxon>
        <taxon>Spermatophyta</taxon>
        <taxon>Magnoliopsida</taxon>
        <taxon>eudicotyledons</taxon>
        <taxon>Gunneridae</taxon>
        <taxon>Pentapetalae</taxon>
        <taxon>rosids</taxon>
        <taxon>fabids</taxon>
        <taxon>Fabales</taxon>
        <taxon>Fabaceae</taxon>
        <taxon>Papilionoideae</taxon>
        <taxon>50 kb inversion clade</taxon>
        <taxon>genistoids sensu lato</taxon>
        <taxon>core genistoids</taxon>
        <taxon>Genisteae</taxon>
        <taxon>Lupinus</taxon>
    </lineage>
</organism>
<proteinExistence type="predicted"/>
<dbReference type="PANTHER" id="PTHR46168:SF15">
    <property type="entry name" value="ARMADILLO REPEAT-CONTAINING DOMAIN-CONTAINING PROTEIN"/>
    <property type="match status" value="1"/>
</dbReference>
<name>A0A4P1R3A6_LUPAN</name>
<evidence type="ECO:0000313" key="2">
    <source>
        <dbReference type="Proteomes" id="UP000188354"/>
    </source>
</evidence>
<keyword evidence="2" id="KW-1185">Reference proteome</keyword>
<dbReference type="PANTHER" id="PTHR46168">
    <property type="entry name" value="ARMADILLO REPEAT ONLY 4"/>
    <property type="match status" value="1"/>
</dbReference>
<dbReference type="Gramene" id="OIW00307">
    <property type="protein sequence ID" value="OIW00307"/>
    <property type="gene ID" value="TanjilG_27558"/>
</dbReference>
<gene>
    <name evidence="1" type="ORF">TanjilG_27558</name>
</gene>
<dbReference type="EMBL" id="CM007372">
    <property type="protein sequence ID" value="OIW00307.1"/>
    <property type="molecule type" value="Genomic_DNA"/>
</dbReference>
<accession>A0A4P1R3A6</accession>
<protein>
    <submittedName>
        <fullName evidence="1">Uncharacterized protein</fullName>
    </submittedName>
</protein>
<dbReference type="STRING" id="3871.A0A4P1R3A6"/>
<sequence>MWKLQLKLLLPWESLYNCVDNSKAVLELNGIPKLMAMLYIKDRAHMHELKLLCYLPLNAGSSKVLEEECALSTLEKLAHPVLSQHPDLRELFAKAIYHLTLYQPGAQ</sequence>
<dbReference type="Proteomes" id="UP000188354">
    <property type="component" value="Chromosome LG12"/>
</dbReference>
<reference evidence="1 2" key="1">
    <citation type="journal article" date="2017" name="Plant Biotechnol. J.">
        <title>A comprehensive draft genome sequence for lupin (Lupinus angustifolius), an emerging health food: insights into plant-microbe interactions and legume evolution.</title>
        <authorList>
            <person name="Hane J.K."/>
            <person name="Ming Y."/>
            <person name="Kamphuis L.G."/>
            <person name="Nelson M.N."/>
            <person name="Garg G."/>
            <person name="Atkins C.A."/>
            <person name="Bayer P.E."/>
            <person name="Bravo A."/>
            <person name="Bringans S."/>
            <person name="Cannon S."/>
            <person name="Edwards D."/>
            <person name="Foley R."/>
            <person name="Gao L.L."/>
            <person name="Harrison M.J."/>
            <person name="Huang W."/>
            <person name="Hurgobin B."/>
            <person name="Li S."/>
            <person name="Liu C.W."/>
            <person name="McGrath A."/>
            <person name="Morahan G."/>
            <person name="Murray J."/>
            <person name="Weller J."/>
            <person name="Jian J."/>
            <person name="Singh K.B."/>
        </authorList>
    </citation>
    <scope>NUCLEOTIDE SEQUENCE [LARGE SCALE GENOMIC DNA]</scope>
    <source>
        <strain evidence="2">cv. Tanjil</strain>
        <tissue evidence="1">Whole plant</tissue>
    </source>
</reference>
<dbReference type="AlphaFoldDB" id="A0A4P1R3A6"/>